<dbReference type="CDD" id="cd00397">
    <property type="entry name" value="DNA_BRE_C"/>
    <property type="match status" value="1"/>
</dbReference>
<reference evidence="4 6" key="1">
    <citation type="submission" date="2020-05" db="EMBL/GenBank/DDBJ databases">
        <title>Comparative genomic analysis of denitrifying bacteria from Halomonas genus.</title>
        <authorList>
            <person name="Wang L."/>
            <person name="Shao Z."/>
        </authorList>
    </citation>
    <scope>NUCLEOTIDE SEQUENCE [LARGE SCALE GENOMIC DNA]</scope>
    <source>
        <strain evidence="4 6">DSM 17331</strain>
    </source>
</reference>
<dbReference type="PROSITE" id="PS51898">
    <property type="entry name" value="TYR_RECOMBINASE"/>
    <property type="match status" value="1"/>
</dbReference>
<proteinExistence type="predicted"/>
<comment type="caution">
    <text evidence="3">The sequence shown here is derived from an EMBL/GenBank/DDBJ whole genome shotgun (WGS) entry which is preliminary data.</text>
</comment>
<dbReference type="GO" id="GO:0003677">
    <property type="term" value="F:DNA binding"/>
    <property type="evidence" value="ECO:0007669"/>
    <property type="project" value="InterPro"/>
</dbReference>
<keyword evidence="1" id="KW-0233">DNA recombination</keyword>
<evidence type="ECO:0000256" key="1">
    <source>
        <dbReference type="ARBA" id="ARBA00023172"/>
    </source>
</evidence>
<dbReference type="GO" id="GO:0006310">
    <property type="term" value="P:DNA recombination"/>
    <property type="evidence" value="ECO:0007669"/>
    <property type="project" value="UniProtKB-KW"/>
</dbReference>
<evidence type="ECO:0000313" key="5">
    <source>
        <dbReference type="Proteomes" id="UP000518091"/>
    </source>
</evidence>
<dbReference type="Proteomes" id="UP000814353">
    <property type="component" value="Unassembled WGS sequence"/>
</dbReference>
<dbReference type="InterPro" id="IPR002104">
    <property type="entry name" value="Integrase_catalytic"/>
</dbReference>
<sequence length="531" mass="60060">MEHKSLLKTENDVAKFYGWDGLSTSFVSREGVLIDTTTDTWILSEYNSAVNKLKFDVIEDQGVKWALKQYIKQRAQTVSSISALNAYSAIRTLVLRRVNGSAEPIEEALITSFENMLVEMRERQSIWRAYYPIRWYVWAADRYPEMGFDSEYANLIDAIEVGGNPKGQAIKSEDDEEGPLSSLELKLINKALREDSAEEYVCYQQRAVVALLIATGRNSENLTYLRESDFQNVAPHGLDPCYIIKMPRIKKGFISPRDDMLEESLDESLAQYVLDLIKANRENRDSISQELSCKPLPDTLFVNVTGNKAALALGVQENILNMTTHDIRKLLKDFVARQGIISPVTNALLHITPRRMRYTFGTNMVGEGASKKELARMLDHSNIQNVGVYYRLAGRIVEHLDKAMAKKYASVLNMFKGNIVISDAEAINGDRKDKHLSFLEPGSMNPIGEIGVCGESNVCHLDPPYSCYLCSKFQPYAHADHENVLSCLLEDREEKLKKYESKRLGIQLDDVIIAVAGVVDRCKEYDNEKKL</sequence>
<dbReference type="RefSeq" id="WP_181517021.1">
    <property type="nucleotide sequence ID" value="NZ_JABFUB010000037.1"/>
</dbReference>
<dbReference type="EMBL" id="JACEFT010000050">
    <property type="protein sequence ID" value="MBA2781149.1"/>
    <property type="molecule type" value="Genomic_DNA"/>
</dbReference>
<gene>
    <name evidence="3" type="ORF">H1D44_19930</name>
    <name evidence="4" type="ORF">HOP48_20155</name>
</gene>
<evidence type="ECO:0000313" key="6">
    <source>
        <dbReference type="Proteomes" id="UP000814353"/>
    </source>
</evidence>
<dbReference type="Pfam" id="PF00589">
    <property type="entry name" value="Phage_integrase"/>
    <property type="match status" value="1"/>
</dbReference>
<organism evidence="3 5">
    <name type="scientific">Billgrantia kenyensis</name>
    <dbReference type="NCBI Taxonomy" id="321266"/>
    <lineage>
        <taxon>Bacteria</taxon>
        <taxon>Pseudomonadati</taxon>
        <taxon>Pseudomonadota</taxon>
        <taxon>Gammaproteobacteria</taxon>
        <taxon>Oceanospirillales</taxon>
        <taxon>Halomonadaceae</taxon>
        <taxon>Billgrantia</taxon>
    </lineage>
</organism>
<dbReference type="InterPro" id="IPR011010">
    <property type="entry name" value="DNA_brk_join_enz"/>
</dbReference>
<dbReference type="AlphaFoldDB" id="A0A7W0AG18"/>
<dbReference type="Gene3D" id="1.10.443.10">
    <property type="entry name" value="Intergrase catalytic core"/>
    <property type="match status" value="1"/>
</dbReference>
<name>A0A7W0AG18_9GAMM</name>
<dbReference type="InterPro" id="IPR013762">
    <property type="entry name" value="Integrase-like_cat_sf"/>
</dbReference>
<reference evidence="3 5" key="2">
    <citation type="submission" date="2020-07" db="EMBL/GenBank/DDBJ databases">
        <title>Identification of Halomonas strains.</title>
        <authorList>
            <person name="Xiao Z."/>
            <person name="Shen J."/>
        </authorList>
    </citation>
    <scope>NUCLEOTIDE SEQUENCE [LARGE SCALE GENOMIC DNA]</scope>
    <source>
        <strain evidence="3 5">DSM 17331</strain>
    </source>
</reference>
<dbReference type="EMBL" id="JABFUB010000037">
    <property type="protein sequence ID" value="MCG6663839.1"/>
    <property type="molecule type" value="Genomic_DNA"/>
</dbReference>
<feature type="domain" description="Tyr recombinase" evidence="2">
    <location>
        <begin position="175"/>
        <end position="405"/>
    </location>
</feature>
<evidence type="ECO:0000313" key="3">
    <source>
        <dbReference type="EMBL" id="MBA2781149.1"/>
    </source>
</evidence>
<dbReference type="GO" id="GO:0015074">
    <property type="term" value="P:DNA integration"/>
    <property type="evidence" value="ECO:0007669"/>
    <property type="project" value="InterPro"/>
</dbReference>
<dbReference type="SUPFAM" id="SSF56349">
    <property type="entry name" value="DNA breaking-rejoining enzymes"/>
    <property type="match status" value="1"/>
</dbReference>
<evidence type="ECO:0000259" key="2">
    <source>
        <dbReference type="PROSITE" id="PS51898"/>
    </source>
</evidence>
<accession>A0A7W0AG18</accession>
<keyword evidence="6" id="KW-1185">Reference proteome</keyword>
<protein>
    <submittedName>
        <fullName evidence="3">Site-specific integrase</fullName>
    </submittedName>
</protein>
<dbReference type="Proteomes" id="UP000518091">
    <property type="component" value="Unassembled WGS sequence"/>
</dbReference>
<evidence type="ECO:0000313" key="4">
    <source>
        <dbReference type="EMBL" id="MCG6663839.1"/>
    </source>
</evidence>